<dbReference type="NCBIfam" id="TIGR04057">
    <property type="entry name" value="SusC_RagA_signa"/>
    <property type="match status" value="1"/>
</dbReference>
<dbReference type="InterPro" id="IPR039426">
    <property type="entry name" value="TonB-dep_rcpt-like"/>
</dbReference>
<dbReference type="Proteomes" id="UP000199072">
    <property type="component" value="Unassembled WGS sequence"/>
</dbReference>
<keyword evidence="4" id="KW-1134">Transmembrane beta strand</keyword>
<dbReference type="InterPro" id="IPR023997">
    <property type="entry name" value="TonB-dep_OMP_SusC/RagA_CS"/>
</dbReference>
<dbReference type="SMART" id="SM00965">
    <property type="entry name" value="STN"/>
    <property type="match status" value="1"/>
</dbReference>
<keyword evidence="1 4" id="KW-0813">Transport</keyword>
<keyword evidence="2 4" id="KW-0472">Membrane</keyword>
<keyword evidence="7" id="KW-1185">Reference proteome</keyword>
<dbReference type="Pfam" id="PF07715">
    <property type="entry name" value="Plug"/>
    <property type="match status" value="1"/>
</dbReference>
<proteinExistence type="inferred from homology"/>
<evidence type="ECO:0000313" key="7">
    <source>
        <dbReference type="Proteomes" id="UP000199072"/>
    </source>
</evidence>
<name>A0A1G6ZSM1_9SPHI</name>
<evidence type="ECO:0000313" key="6">
    <source>
        <dbReference type="EMBL" id="SDE04815.1"/>
    </source>
</evidence>
<accession>A0A1G6ZSM1</accession>
<organism evidence="6 7">
    <name type="scientific">Mucilaginibacter pineti</name>
    <dbReference type="NCBI Taxonomy" id="1391627"/>
    <lineage>
        <taxon>Bacteria</taxon>
        <taxon>Pseudomonadati</taxon>
        <taxon>Bacteroidota</taxon>
        <taxon>Sphingobacteriia</taxon>
        <taxon>Sphingobacteriales</taxon>
        <taxon>Sphingobacteriaceae</taxon>
        <taxon>Mucilaginibacter</taxon>
    </lineage>
</organism>
<comment type="subcellular location">
    <subcellularLocation>
        <location evidence="4">Cell outer membrane</location>
        <topology evidence="4">Multi-pass membrane protein</topology>
    </subcellularLocation>
</comment>
<dbReference type="Pfam" id="PF13715">
    <property type="entry name" value="CarbopepD_reg_2"/>
    <property type="match status" value="1"/>
</dbReference>
<dbReference type="Gene3D" id="3.55.50.30">
    <property type="match status" value="1"/>
</dbReference>
<evidence type="ECO:0000256" key="1">
    <source>
        <dbReference type="ARBA" id="ARBA00022448"/>
    </source>
</evidence>
<keyword evidence="3 4" id="KW-0998">Cell outer membrane</keyword>
<dbReference type="InterPro" id="IPR037066">
    <property type="entry name" value="Plug_dom_sf"/>
</dbReference>
<dbReference type="InterPro" id="IPR008969">
    <property type="entry name" value="CarboxyPept-like_regulatory"/>
</dbReference>
<sequence length="1142" mass="127449">MYKTYTAFCCGINSRIMLKFIKIMKLTIILLIATLLQVSAASYGQKVNLTVKEATLENILKEIKAQTGFNILYNPNSLKEAKLINLDLKNASVDYALQKCFEGQPVTYLIEQQTIIVKKKSARAVFKEIAAEIPKIAVTGTVRDSTGTLPGVTIKVKGTGLGTKTDANGKFVLDVPDNNAVLVFSFVSYTTQEVPVDGKTVINVTLKAADNALGEVVVVAFGTQKKTDLVGSVTSIKVSELKIPSSNLTTALAGRAAGLIAFQRSGEPGRDNADFFIRGVTTFGYKNNPLILIDGMELSTTDLARLQPDDIASFSILKDATSTAVYGARGANGVILVTTKQGKVGKAQIAFRLENSVSTSVRDIELADPVTYMKQSNEAILTRNPLGITLYSDEKIANTAAGLNPIIYPANDWKKQIFKNYTMNQRANLNVSGGGDVAKYFISGSINKDNGMLKVDHRNNFNNNIDLTSYSLRSNITVNLTKTTEMIVRLSGNFDDYTGPLDGGAEMYRKVVRSNPVLFPQYYPIDADHAFVKHIMYGNYDQGQYINPYADMTKGYMNSSRSLMLAQLEAKQDLASLTDGLTLSAMMNINRTSYFDVRRAYNPYLYTLTGYDPVANTYFIKNINETTATEYLDYNQGGRELNSTFYAQAMLSYNHQFKKHGFSGLLVYMMQNNISANAPDLQQSLPFRNIGLSGRATYNYDSRYYVEYNFGYNGSERFSQKHRFGYFPSAGIAWSIFNEKFFEDIKPVVNNLRLRATYGFIGNDAIGSPADRFFYLSNVNMNANYRGATFGNGQGANTYLNGVDISRYANDDITWERSTKTNLALEIGLFNKLKITAEVYSEKRKNILMSRASIPVTMGLTADVRSNVGEASGKGTDISIEYQQNVGKDFWFSATGNFTYAKSKYTVYEEPVYDEKYRSRIGHPIFQEYGYIAERLFVDDAEALNSPKQNFGPYGGGDIKYTDINRDGQITEADRVPIGNPRLPEIVYGFGFSSGYKNFDFSAFFQGLANESFWIDANSTSPFNNQTQLLKAYADSHWSEDSRDVYALWPRLSPDINNNNNQTSTWFMRDGSFLRLKQVELGYKLPQSIQKSLHLSNFRVYVNASNLLNFSKFKLWDVEMGGDGLGYPIQRVFNVGLNMSIR</sequence>
<evidence type="ECO:0000256" key="3">
    <source>
        <dbReference type="ARBA" id="ARBA00023237"/>
    </source>
</evidence>
<evidence type="ECO:0000256" key="2">
    <source>
        <dbReference type="ARBA" id="ARBA00023136"/>
    </source>
</evidence>
<dbReference type="SUPFAM" id="SSF49464">
    <property type="entry name" value="Carboxypeptidase regulatory domain-like"/>
    <property type="match status" value="1"/>
</dbReference>
<evidence type="ECO:0000256" key="4">
    <source>
        <dbReference type="PROSITE-ProRule" id="PRU01360"/>
    </source>
</evidence>
<protein>
    <submittedName>
        <fullName evidence="6">TonB-linked outer membrane protein, SusC/RagA family</fullName>
    </submittedName>
</protein>
<dbReference type="NCBIfam" id="TIGR04056">
    <property type="entry name" value="OMP_RagA_SusC"/>
    <property type="match status" value="1"/>
</dbReference>
<dbReference type="PROSITE" id="PS52016">
    <property type="entry name" value="TONB_DEPENDENT_REC_3"/>
    <property type="match status" value="1"/>
</dbReference>
<comment type="similarity">
    <text evidence="4">Belongs to the TonB-dependent receptor family.</text>
</comment>
<dbReference type="SUPFAM" id="SSF56935">
    <property type="entry name" value="Porins"/>
    <property type="match status" value="1"/>
</dbReference>
<dbReference type="STRING" id="1391627.SAMN05216464_103453"/>
<dbReference type="Gene3D" id="2.170.130.10">
    <property type="entry name" value="TonB-dependent receptor, plug domain"/>
    <property type="match status" value="1"/>
</dbReference>
<dbReference type="Gene3D" id="2.60.40.1120">
    <property type="entry name" value="Carboxypeptidase-like, regulatory domain"/>
    <property type="match status" value="1"/>
</dbReference>
<dbReference type="EMBL" id="FNAI01000003">
    <property type="protein sequence ID" value="SDE04815.1"/>
    <property type="molecule type" value="Genomic_DNA"/>
</dbReference>
<dbReference type="OrthoDB" id="721000at2"/>
<reference evidence="6 7" key="1">
    <citation type="submission" date="2016-10" db="EMBL/GenBank/DDBJ databases">
        <authorList>
            <person name="de Groot N.N."/>
        </authorList>
    </citation>
    <scope>NUCLEOTIDE SEQUENCE [LARGE SCALE GENOMIC DNA]</scope>
    <source>
        <strain evidence="6 7">47C3B</strain>
    </source>
</reference>
<evidence type="ECO:0000259" key="5">
    <source>
        <dbReference type="SMART" id="SM00965"/>
    </source>
</evidence>
<dbReference type="GO" id="GO:0009279">
    <property type="term" value="C:cell outer membrane"/>
    <property type="evidence" value="ECO:0007669"/>
    <property type="project" value="UniProtKB-SubCell"/>
</dbReference>
<dbReference type="FunFam" id="2.170.130.10:FF:000003">
    <property type="entry name" value="SusC/RagA family TonB-linked outer membrane protein"/>
    <property type="match status" value="1"/>
</dbReference>
<feature type="domain" description="Secretin/TonB short N-terminal" evidence="5">
    <location>
        <begin position="69"/>
        <end position="120"/>
    </location>
</feature>
<keyword evidence="4" id="KW-0812">Transmembrane</keyword>
<dbReference type="AlphaFoldDB" id="A0A1G6ZSM1"/>
<dbReference type="InterPro" id="IPR012910">
    <property type="entry name" value="Plug_dom"/>
</dbReference>
<dbReference type="InterPro" id="IPR011662">
    <property type="entry name" value="Secretin/TonB_short_N"/>
</dbReference>
<dbReference type="InterPro" id="IPR023996">
    <property type="entry name" value="TonB-dep_OMP_SusC/RagA"/>
</dbReference>
<gene>
    <name evidence="6" type="ORF">SAMN05216464_103453</name>
</gene>